<evidence type="ECO:0000256" key="2">
    <source>
        <dbReference type="SAM" id="MobiDB-lite"/>
    </source>
</evidence>
<proteinExistence type="predicted"/>
<dbReference type="OrthoDB" id="2991180at2"/>
<feature type="region of interest" description="Disordered" evidence="2">
    <location>
        <begin position="1"/>
        <end position="25"/>
    </location>
</feature>
<organism evidence="4 5">
    <name type="scientific">Candidatus Kurthia intestinigallinarum</name>
    <dbReference type="NCBI Taxonomy" id="1562256"/>
    <lineage>
        <taxon>Bacteria</taxon>
        <taxon>Bacillati</taxon>
        <taxon>Bacillota</taxon>
        <taxon>Bacilli</taxon>
        <taxon>Bacillales</taxon>
        <taxon>Caryophanaceae</taxon>
        <taxon>Kurthia</taxon>
    </lineage>
</organism>
<dbReference type="InterPro" id="IPR007060">
    <property type="entry name" value="FtsL/DivIC"/>
</dbReference>
<gene>
    <name evidence="4" type="ORF">QI30_00175</name>
</gene>
<keyword evidence="3" id="KW-0812">Transmembrane</keyword>
<dbReference type="AlphaFoldDB" id="A0A433RYV4"/>
<feature type="transmembrane region" description="Helical" evidence="3">
    <location>
        <begin position="39"/>
        <end position="57"/>
    </location>
</feature>
<keyword evidence="5" id="KW-1185">Reference proteome</keyword>
<comment type="caution">
    <text evidence="4">The sequence shown here is derived from an EMBL/GenBank/DDBJ whole genome shotgun (WGS) entry which is preliminary data.</text>
</comment>
<sequence length="136" mass="16197">MAKSNPQNKTTQLHPEFNQQQQRKINYKKRQRKVARNRLMLMFGVFFLIIGGLAFTYHEQRQVLEEKQKQSQALTQELKDQKELKKDLEVEIKQLNDDDYIAQLAREKLFLSEKGEVLFTLPKKDEKKQKNDESSN</sequence>
<feature type="coiled-coil region" evidence="1">
    <location>
        <begin position="57"/>
        <end position="98"/>
    </location>
</feature>
<dbReference type="EMBL" id="JTFC01000001">
    <property type="protein sequence ID" value="RUS58471.1"/>
    <property type="molecule type" value="Genomic_DNA"/>
</dbReference>
<keyword evidence="4" id="KW-0131">Cell cycle</keyword>
<evidence type="ECO:0000313" key="4">
    <source>
        <dbReference type="EMBL" id="RUS58471.1"/>
    </source>
</evidence>
<dbReference type="RefSeq" id="WP_126988952.1">
    <property type="nucleotide sequence ID" value="NZ_JTFC01000001.1"/>
</dbReference>
<evidence type="ECO:0000256" key="3">
    <source>
        <dbReference type="SAM" id="Phobius"/>
    </source>
</evidence>
<evidence type="ECO:0000313" key="5">
    <source>
        <dbReference type="Proteomes" id="UP000288623"/>
    </source>
</evidence>
<feature type="compositionally biased region" description="Polar residues" evidence="2">
    <location>
        <begin position="1"/>
        <end position="24"/>
    </location>
</feature>
<keyword evidence="3" id="KW-0472">Membrane</keyword>
<dbReference type="GO" id="GO:0051301">
    <property type="term" value="P:cell division"/>
    <property type="evidence" value="ECO:0007669"/>
    <property type="project" value="UniProtKB-KW"/>
</dbReference>
<dbReference type="Pfam" id="PF04977">
    <property type="entry name" value="DivIC"/>
    <property type="match status" value="1"/>
</dbReference>
<evidence type="ECO:0000256" key="1">
    <source>
        <dbReference type="SAM" id="Coils"/>
    </source>
</evidence>
<dbReference type="InterPro" id="IPR039076">
    <property type="entry name" value="DivIC"/>
</dbReference>
<dbReference type="PANTHER" id="PTHR40027">
    <property type="entry name" value="CELL DIVISION PROTEIN DIVIC"/>
    <property type="match status" value="1"/>
</dbReference>
<accession>A0A433RYV4</accession>
<dbReference type="Proteomes" id="UP000288623">
    <property type="component" value="Unassembled WGS sequence"/>
</dbReference>
<name>A0A433RYV4_9BACL</name>
<keyword evidence="4" id="KW-0132">Cell division</keyword>
<dbReference type="PANTHER" id="PTHR40027:SF1">
    <property type="entry name" value="CELL DIVISION PROTEIN DIVIC"/>
    <property type="match status" value="1"/>
</dbReference>
<keyword evidence="3" id="KW-1133">Transmembrane helix</keyword>
<protein>
    <submittedName>
        <fullName evidence="4">Cell division protein DIVIC</fullName>
    </submittedName>
</protein>
<keyword evidence="1" id="KW-0175">Coiled coil</keyword>
<reference evidence="4 5" key="1">
    <citation type="submission" date="2014-11" db="EMBL/GenBank/DDBJ databases">
        <title>Genome sequence and analysis of novel Kurthia sp.</title>
        <authorList>
            <person name="Lawson J.N."/>
            <person name="Gonzalez J.E."/>
            <person name="Rinauldi L."/>
            <person name="Xuan Z."/>
            <person name="Firman A."/>
            <person name="Shaddox L."/>
            <person name="Trudeau A."/>
            <person name="Shah S."/>
            <person name="Reiman D."/>
        </authorList>
    </citation>
    <scope>NUCLEOTIDE SEQUENCE [LARGE SCALE GENOMIC DNA]</scope>
    <source>
        <strain evidence="4 5">3B1D</strain>
    </source>
</reference>